<keyword evidence="3 6" id="KW-0812">Transmembrane</keyword>
<feature type="transmembrane region" description="Helical" evidence="6">
    <location>
        <begin position="403"/>
        <end position="421"/>
    </location>
</feature>
<dbReference type="PANTHER" id="PTHR42770:SF18">
    <property type="entry name" value="ARGININE_AGMATINE ANTIPORTER"/>
    <property type="match status" value="1"/>
</dbReference>
<comment type="subcellular location">
    <subcellularLocation>
        <location evidence="1">Cell membrane</location>
        <topology evidence="1">Multi-pass membrane protein</topology>
    </subcellularLocation>
</comment>
<dbReference type="STRING" id="1218492.JG30_00350"/>
<gene>
    <name evidence="7" type="ORF">JG30_00350</name>
</gene>
<organism evidence="7 8">
    <name type="scientific">Bombilactobacillus mellifer</name>
    <dbReference type="NCBI Taxonomy" id="1218492"/>
    <lineage>
        <taxon>Bacteria</taxon>
        <taxon>Bacillati</taxon>
        <taxon>Bacillota</taxon>
        <taxon>Bacilli</taxon>
        <taxon>Lactobacillales</taxon>
        <taxon>Lactobacillaceae</taxon>
        <taxon>Bombilactobacillus</taxon>
    </lineage>
</organism>
<keyword evidence="4 6" id="KW-1133">Transmembrane helix</keyword>
<dbReference type="InterPro" id="IPR050367">
    <property type="entry name" value="APC_superfamily"/>
</dbReference>
<evidence type="ECO:0000256" key="6">
    <source>
        <dbReference type="SAM" id="Phobius"/>
    </source>
</evidence>
<protein>
    <submittedName>
        <fullName evidence="7">Amino acid permease family protein</fullName>
    </submittedName>
</protein>
<dbReference type="Proteomes" id="UP000033558">
    <property type="component" value="Unassembled WGS sequence"/>
</dbReference>
<name>A0A0F4LXL3_9LACO</name>
<feature type="transmembrane region" description="Helical" evidence="6">
    <location>
        <begin position="263"/>
        <end position="288"/>
    </location>
</feature>
<keyword evidence="8" id="KW-1185">Reference proteome</keyword>
<sequence>MVEEKAKNQLGFWSIILLGINGIIGSGIFLLPNQAAKLMGTASIFVLIFDGLLVVSIAMCFAQAANYFDRDGGPYLYAQDAFGEFIGFEVGFITWAVRIIAEATMAVAFQTALVATFPNLAPYKVLIVSILIIGLALMNIAGTHTSKIVIDVITVSKLIPLVLFVAIGIFFIKGGNFTPLFPHGHYQSGSFAKAALVMFYAFTGFEGLSVAAGDMTNARKNLPKALLVVMLCVTTFYILIQIVSTGILGSKLAQSPAPIQMAFAQIAGGFGNALVAAGTLLSTGGLLVASSYITPRSGVALAESGIMPPILGKRNRVNAPWVSILVGMVITLLIAWSGTFGFLAQISAISRFAQYIPTCLAVLVFAKTKKRRPEDFNLPWGPVIPIVAILVSLWLLIQVDHTQLLIGLGALLIGVPVYFIMKLTHHSSKV</sequence>
<feature type="transmembrane region" description="Helical" evidence="6">
    <location>
        <begin position="225"/>
        <end position="243"/>
    </location>
</feature>
<feature type="transmembrane region" description="Helical" evidence="6">
    <location>
        <begin position="317"/>
        <end position="336"/>
    </location>
</feature>
<proteinExistence type="predicted"/>
<keyword evidence="5 6" id="KW-0472">Membrane</keyword>
<feature type="transmembrane region" description="Helical" evidence="6">
    <location>
        <begin position="192"/>
        <end position="213"/>
    </location>
</feature>
<dbReference type="GO" id="GO:0022857">
    <property type="term" value="F:transmembrane transporter activity"/>
    <property type="evidence" value="ECO:0007669"/>
    <property type="project" value="InterPro"/>
</dbReference>
<keyword evidence="2" id="KW-1003">Cell membrane</keyword>
<feature type="transmembrane region" description="Helical" evidence="6">
    <location>
        <begin position="38"/>
        <end position="61"/>
    </location>
</feature>
<evidence type="ECO:0000256" key="5">
    <source>
        <dbReference type="ARBA" id="ARBA00023136"/>
    </source>
</evidence>
<dbReference type="InterPro" id="IPR002293">
    <property type="entry name" value="AA/rel_permease1"/>
</dbReference>
<evidence type="ECO:0000256" key="2">
    <source>
        <dbReference type="ARBA" id="ARBA00022475"/>
    </source>
</evidence>
<evidence type="ECO:0000256" key="4">
    <source>
        <dbReference type="ARBA" id="ARBA00022989"/>
    </source>
</evidence>
<comment type="caution">
    <text evidence="7">The sequence shown here is derived from an EMBL/GenBank/DDBJ whole genome shotgun (WGS) entry which is preliminary data.</text>
</comment>
<evidence type="ECO:0000256" key="1">
    <source>
        <dbReference type="ARBA" id="ARBA00004651"/>
    </source>
</evidence>
<dbReference type="GO" id="GO:0005886">
    <property type="term" value="C:plasma membrane"/>
    <property type="evidence" value="ECO:0007669"/>
    <property type="project" value="UniProtKB-SubCell"/>
</dbReference>
<feature type="transmembrane region" description="Helical" evidence="6">
    <location>
        <begin position="148"/>
        <end position="172"/>
    </location>
</feature>
<feature type="transmembrane region" description="Helical" evidence="6">
    <location>
        <begin position="12"/>
        <end position="32"/>
    </location>
</feature>
<feature type="transmembrane region" description="Helical" evidence="6">
    <location>
        <begin position="378"/>
        <end position="397"/>
    </location>
</feature>
<dbReference type="PANTHER" id="PTHR42770">
    <property type="entry name" value="AMINO ACID TRANSPORTER-RELATED"/>
    <property type="match status" value="1"/>
</dbReference>
<dbReference type="AlphaFoldDB" id="A0A0F4LXL3"/>
<reference evidence="7 8" key="1">
    <citation type="submission" date="2015-01" db="EMBL/GenBank/DDBJ databases">
        <title>Comparative genomics of the lactic acid bacteria isolated from the honey bee gut.</title>
        <authorList>
            <person name="Ellegaard K.M."/>
            <person name="Tamarit D."/>
            <person name="Javelind E."/>
            <person name="Olofsson T."/>
            <person name="Andersson S.G."/>
            <person name="Vasquez A."/>
        </authorList>
    </citation>
    <scope>NUCLEOTIDE SEQUENCE [LARGE SCALE GENOMIC DNA]</scope>
    <source>
        <strain evidence="7 8">Bin4</strain>
    </source>
</reference>
<dbReference type="PIRSF" id="PIRSF006060">
    <property type="entry name" value="AA_transporter"/>
    <property type="match status" value="1"/>
</dbReference>
<dbReference type="RefSeq" id="WP_046315134.1">
    <property type="nucleotide sequence ID" value="NZ_JBHSZT010000003.1"/>
</dbReference>
<dbReference type="Gene3D" id="1.20.1740.10">
    <property type="entry name" value="Amino acid/polyamine transporter I"/>
    <property type="match status" value="1"/>
</dbReference>
<dbReference type="HOGENOM" id="CLU_007946_15_12_9"/>
<evidence type="ECO:0000313" key="8">
    <source>
        <dbReference type="Proteomes" id="UP000033558"/>
    </source>
</evidence>
<evidence type="ECO:0000313" key="7">
    <source>
        <dbReference type="EMBL" id="KJY63355.1"/>
    </source>
</evidence>
<evidence type="ECO:0000256" key="3">
    <source>
        <dbReference type="ARBA" id="ARBA00022692"/>
    </source>
</evidence>
<dbReference type="Pfam" id="PF13520">
    <property type="entry name" value="AA_permease_2"/>
    <property type="match status" value="1"/>
</dbReference>
<dbReference type="OrthoDB" id="3181223at2"/>
<feature type="transmembrane region" description="Helical" evidence="6">
    <location>
        <begin position="121"/>
        <end position="141"/>
    </location>
</feature>
<dbReference type="PATRIC" id="fig|1218492.5.peg.145"/>
<accession>A0A0F4LXL3</accession>
<dbReference type="EMBL" id="JXJQ01000001">
    <property type="protein sequence ID" value="KJY63355.1"/>
    <property type="molecule type" value="Genomic_DNA"/>
</dbReference>